<dbReference type="EMBL" id="JAEHOE010000064">
    <property type="protein sequence ID" value="KAG2490220.1"/>
    <property type="molecule type" value="Genomic_DNA"/>
</dbReference>
<accession>A0A835Y0D1</accession>
<proteinExistence type="predicted"/>
<reference evidence="1" key="1">
    <citation type="journal article" date="2020" name="bioRxiv">
        <title>Comparative genomics of Chlamydomonas.</title>
        <authorList>
            <person name="Craig R.J."/>
            <person name="Hasan A.R."/>
            <person name="Ness R.W."/>
            <person name="Keightley P.D."/>
        </authorList>
    </citation>
    <scope>NUCLEOTIDE SEQUENCE</scope>
    <source>
        <strain evidence="1">CCAP 11/70</strain>
    </source>
</reference>
<keyword evidence="2" id="KW-1185">Reference proteome</keyword>
<dbReference type="Proteomes" id="UP000612055">
    <property type="component" value="Unassembled WGS sequence"/>
</dbReference>
<sequence>MSTAALSSLNPQQLASEAAVVLHSGRHVIKPSDASSVELYSVFGQGLLPRAVFMEPPRSHIAMAPGVLEAPLGRLAVAVAQVEELGGLGPQGVMGLYGTLRTQAQDLATGVKGYLLLTGPGALQAVFHDPVAATRWCLELMVEVRSLQPGSALQGVNDSVDVEHGAEVAVEDVPPALEAGSLSVRSGVELGSIEGSLTFDGRLCYRGTAYKAAGCLAAHANWGEVLVSGTLVNAIVGQSQHKSVLPP</sequence>
<dbReference type="AlphaFoldDB" id="A0A835Y0D1"/>
<dbReference type="SUPFAM" id="SSF55073">
    <property type="entry name" value="Nucleotide cyclase"/>
    <property type="match status" value="1"/>
</dbReference>
<gene>
    <name evidence="1" type="ORF">HYH03_011345</name>
</gene>
<dbReference type="Gene3D" id="3.30.70.1230">
    <property type="entry name" value="Nucleotide cyclase"/>
    <property type="match status" value="1"/>
</dbReference>
<name>A0A835Y0D1_9CHLO</name>
<evidence type="ECO:0000313" key="2">
    <source>
        <dbReference type="Proteomes" id="UP000612055"/>
    </source>
</evidence>
<evidence type="ECO:0000313" key="1">
    <source>
        <dbReference type="EMBL" id="KAG2490220.1"/>
    </source>
</evidence>
<comment type="caution">
    <text evidence="1">The sequence shown here is derived from an EMBL/GenBank/DDBJ whole genome shotgun (WGS) entry which is preliminary data.</text>
</comment>
<protein>
    <submittedName>
        <fullName evidence="1">Uncharacterized protein</fullName>
    </submittedName>
</protein>
<organism evidence="1 2">
    <name type="scientific">Edaphochlamys debaryana</name>
    <dbReference type="NCBI Taxonomy" id="47281"/>
    <lineage>
        <taxon>Eukaryota</taxon>
        <taxon>Viridiplantae</taxon>
        <taxon>Chlorophyta</taxon>
        <taxon>core chlorophytes</taxon>
        <taxon>Chlorophyceae</taxon>
        <taxon>CS clade</taxon>
        <taxon>Chlamydomonadales</taxon>
        <taxon>Chlamydomonadales incertae sedis</taxon>
        <taxon>Edaphochlamys</taxon>
    </lineage>
</organism>
<dbReference type="InterPro" id="IPR029787">
    <property type="entry name" value="Nucleotide_cyclase"/>
</dbReference>
<dbReference type="OrthoDB" id="547389at2759"/>